<reference evidence="2" key="1">
    <citation type="submission" date="2014-11" db="EMBL/GenBank/DDBJ databases">
        <authorList>
            <person name="Amaro Gonzalez C."/>
        </authorList>
    </citation>
    <scope>NUCLEOTIDE SEQUENCE</scope>
</reference>
<sequence>MIIKQWPPSHRRRGRHNSSELYSLSPPLSYDTFCTIK</sequence>
<evidence type="ECO:0000256" key="1">
    <source>
        <dbReference type="SAM" id="MobiDB-lite"/>
    </source>
</evidence>
<name>A0A0E9ULB3_ANGAN</name>
<reference evidence="2" key="2">
    <citation type="journal article" date="2015" name="Fish Shellfish Immunol.">
        <title>Early steps in the European eel (Anguilla anguilla)-Vibrio vulnificus interaction in the gills: Role of the RtxA13 toxin.</title>
        <authorList>
            <person name="Callol A."/>
            <person name="Pajuelo D."/>
            <person name="Ebbesson L."/>
            <person name="Teles M."/>
            <person name="MacKenzie S."/>
            <person name="Amaro C."/>
        </authorList>
    </citation>
    <scope>NUCLEOTIDE SEQUENCE</scope>
</reference>
<dbReference type="AlphaFoldDB" id="A0A0E9ULB3"/>
<organism evidence="2">
    <name type="scientific">Anguilla anguilla</name>
    <name type="common">European freshwater eel</name>
    <name type="synonym">Muraena anguilla</name>
    <dbReference type="NCBI Taxonomy" id="7936"/>
    <lineage>
        <taxon>Eukaryota</taxon>
        <taxon>Metazoa</taxon>
        <taxon>Chordata</taxon>
        <taxon>Craniata</taxon>
        <taxon>Vertebrata</taxon>
        <taxon>Euteleostomi</taxon>
        <taxon>Actinopterygii</taxon>
        <taxon>Neopterygii</taxon>
        <taxon>Teleostei</taxon>
        <taxon>Anguilliformes</taxon>
        <taxon>Anguillidae</taxon>
        <taxon>Anguilla</taxon>
    </lineage>
</organism>
<accession>A0A0E9ULB3</accession>
<feature type="region of interest" description="Disordered" evidence="1">
    <location>
        <begin position="1"/>
        <end position="24"/>
    </location>
</feature>
<dbReference type="EMBL" id="GBXM01042527">
    <property type="protein sequence ID" value="JAH66050.1"/>
    <property type="molecule type" value="Transcribed_RNA"/>
</dbReference>
<protein>
    <submittedName>
        <fullName evidence="2">Uncharacterized protein</fullName>
    </submittedName>
</protein>
<evidence type="ECO:0000313" key="2">
    <source>
        <dbReference type="EMBL" id="JAH66050.1"/>
    </source>
</evidence>
<proteinExistence type="predicted"/>